<dbReference type="InterPro" id="IPR011006">
    <property type="entry name" value="CheY-like_superfamily"/>
</dbReference>
<name>A0A2T4RIH1_STAHY</name>
<reference evidence="1 2" key="1">
    <citation type="journal article" date="2016" name="Front. Microbiol.">
        <title>Comprehensive Phylogenetic Analysis of Bovine Non-aureus Staphylococci Species Based on Whole-Genome Sequencing.</title>
        <authorList>
            <person name="Naushad S."/>
            <person name="Barkema H.W."/>
            <person name="Luby C."/>
            <person name="Condas L.A."/>
            <person name="Nobrega D.B."/>
            <person name="Carson D.A."/>
            <person name="De Buck J."/>
        </authorList>
    </citation>
    <scope>NUCLEOTIDE SEQUENCE [LARGE SCALE GENOMIC DNA]</scope>
    <source>
        <strain evidence="1 2">SNUC 5959</strain>
    </source>
</reference>
<dbReference type="GO" id="GO:0006355">
    <property type="term" value="P:regulation of DNA-templated transcription"/>
    <property type="evidence" value="ECO:0007669"/>
    <property type="project" value="InterPro"/>
</dbReference>
<keyword evidence="1" id="KW-0238">DNA-binding</keyword>
<dbReference type="InterPro" id="IPR001867">
    <property type="entry name" value="OmpR/PhoB-type_DNA-bd"/>
</dbReference>
<dbReference type="InterPro" id="IPR001789">
    <property type="entry name" value="Sig_transdc_resp-reg_receiver"/>
</dbReference>
<gene>
    <name evidence="1" type="ORF">BUZ57_09580</name>
</gene>
<dbReference type="CDD" id="cd00383">
    <property type="entry name" value="trans_reg_C"/>
    <property type="match status" value="1"/>
</dbReference>
<dbReference type="EMBL" id="QXVO01000031">
    <property type="protein sequence ID" value="RIO44294.1"/>
    <property type="molecule type" value="Genomic_DNA"/>
</dbReference>
<proteinExistence type="predicted"/>
<dbReference type="STRING" id="1284.SHYC_01905"/>
<dbReference type="InterPro" id="IPR036388">
    <property type="entry name" value="WH-like_DNA-bd_sf"/>
</dbReference>
<dbReference type="GO" id="GO:0032993">
    <property type="term" value="C:protein-DNA complex"/>
    <property type="evidence" value="ECO:0007669"/>
    <property type="project" value="TreeGrafter"/>
</dbReference>
<dbReference type="PANTHER" id="PTHR48111">
    <property type="entry name" value="REGULATOR OF RPOS"/>
    <property type="match status" value="1"/>
</dbReference>
<organism evidence="1 2">
    <name type="scientific">Staphylococcus hyicus</name>
    <dbReference type="NCBI Taxonomy" id="1284"/>
    <lineage>
        <taxon>Bacteria</taxon>
        <taxon>Bacillati</taxon>
        <taxon>Bacillota</taxon>
        <taxon>Bacilli</taxon>
        <taxon>Bacillales</taxon>
        <taxon>Staphylococcaceae</taxon>
        <taxon>Staphylococcus</taxon>
    </lineage>
</organism>
<dbReference type="Pfam" id="PF00486">
    <property type="entry name" value="Trans_reg_C"/>
    <property type="match status" value="1"/>
</dbReference>
<dbReference type="PROSITE" id="PS51755">
    <property type="entry name" value="OMPR_PHOB"/>
    <property type="match status" value="1"/>
</dbReference>
<evidence type="ECO:0000313" key="1">
    <source>
        <dbReference type="EMBL" id="RIO44294.1"/>
    </source>
</evidence>
<dbReference type="PANTHER" id="PTHR48111:SF67">
    <property type="entry name" value="TRANSCRIPTIONAL REGULATORY PROTEIN TCTD"/>
    <property type="match status" value="1"/>
</dbReference>
<evidence type="ECO:0000313" key="2">
    <source>
        <dbReference type="Proteomes" id="UP000285625"/>
    </source>
</evidence>
<dbReference type="Gene3D" id="3.40.50.2300">
    <property type="match status" value="1"/>
</dbReference>
<dbReference type="Gene3D" id="1.10.10.10">
    <property type="entry name" value="Winged helix-like DNA-binding domain superfamily/Winged helix DNA-binding domain"/>
    <property type="match status" value="1"/>
</dbReference>
<dbReference type="SMART" id="SM00448">
    <property type="entry name" value="REC"/>
    <property type="match status" value="1"/>
</dbReference>
<dbReference type="SUPFAM" id="SSF52172">
    <property type="entry name" value="CheY-like"/>
    <property type="match status" value="1"/>
</dbReference>
<dbReference type="CDD" id="cd17624">
    <property type="entry name" value="REC_OmpR_PmrA-like"/>
    <property type="match status" value="1"/>
</dbReference>
<dbReference type="PROSITE" id="PS50110">
    <property type="entry name" value="RESPONSE_REGULATORY"/>
    <property type="match status" value="1"/>
</dbReference>
<dbReference type="GO" id="GO:0005829">
    <property type="term" value="C:cytosol"/>
    <property type="evidence" value="ECO:0007669"/>
    <property type="project" value="TreeGrafter"/>
</dbReference>
<dbReference type="Gene3D" id="6.10.250.690">
    <property type="match status" value="1"/>
</dbReference>
<accession>A0A2T4RIH1</accession>
<protein>
    <submittedName>
        <fullName evidence="1">DNA-binding response regulator</fullName>
    </submittedName>
</protein>
<dbReference type="RefSeq" id="WP_107632742.1">
    <property type="nucleotide sequence ID" value="NZ_CP103964.1"/>
</dbReference>
<sequence>MKVLLIEDNRLIGDLLLNMLKLRQFTVDWLTSGEDVSLYMEQIHYDLILVDWMLPDMTGVDIIHHIRQSGNAIPIIMLTAKSQTADKVEGLTAGADDYVTKPFEFEELEARMLAVMKRYHALDKQVKTIGNVTYDFQKHHFIKEGHILEFTQKEYQLLELLFLNAVVSRALIIEKVWYLDQIVSDNNIDALVRQLRKKLMHLDTTLRIKSIRGVGYKLEVMS</sequence>
<dbReference type="GO" id="GO:0000976">
    <property type="term" value="F:transcription cis-regulatory region binding"/>
    <property type="evidence" value="ECO:0007669"/>
    <property type="project" value="TreeGrafter"/>
</dbReference>
<dbReference type="Pfam" id="PF00072">
    <property type="entry name" value="Response_reg"/>
    <property type="match status" value="1"/>
</dbReference>
<dbReference type="SMART" id="SM00862">
    <property type="entry name" value="Trans_reg_C"/>
    <property type="match status" value="1"/>
</dbReference>
<dbReference type="InterPro" id="IPR039420">
    <property type="entry name" value="WalR-like"/>
</dbReference>
<dbReference type="Proteomes" id="UP000285625">
    <property type="component" value="Unassembled WGS sequence"/>
</dbReference>
<dbReference type="GO" id="GO:0000156">
    <property type="term" value="F:phosphorelay response regulator activity"/>
    <property type="evidence" value="ECO:0007669"/>
    <property type="project" value="TreeGrafter"/>
</dbReference>
<dbReference type="AlphaFoldDB" id="A0A2T4RIH1"/>
<comment type="caution">
    <text evidence="1">The sequence shown here is derived from an EMBL/GenBank/DDBJ whole genome shotgun (WGS) entry which is preliminary data.</text>
</comment>